<dbReference type="AlphaFoldDB" id="A0A517MDF1"/>
<dbReference type="RefSeq" id="WP_145351096.1">
    <property type="nucleotide sequence ID" value="NZ_CP036262.1"/>
</dbReference>
<dbReference type="OrthoDB" id="281590at2"/>
<dbReference type="Gene3D" id="3.30.420.270">
    <property type="match status" value="1"/>
</dbReference>
<evidence type="ECO:0000256" key="7">
    <source>
        <dbReference type="RuleBase" id="RU003879"/>
    </source>
</evidence>
<evidence type="ECO:0000256" key="2">
    <source>
        <dbReference type="ARBA" id="ARBA00005811"/>
    </source>
</evidence>
<proteinExistence type="inferred from homology"/>
<comment type="similarity">
    <text evidence="2 7">Belongs to the ExbD/TolR family.</text>
</comment>
<dbReference type="EMBL" id="CP036262">
    <property type="protein sequence ID" value="QDS92920.1"/>
    <property type="molecule type" value="Genomic_DNA"/>
</dbReference>
<evidence type="ECO:0000256" key="6">
    <source>
        <dbReference type="ARBA" id="ARBA00023136"/>
    </source>
</evidence>
<protein>
    <submittedName>
        <fullName evidence="8">Biopolymer transport protein ExbD/TolR</fullName>
    </submittedName>
</protein>
<evidence type="ECO:0000256" key="4">
    <source>
        <dbReference type="ARBA" id="ARBA00022692"/>
    </source>
</evidence>
<keyword evidence="5" id="KW-1133">Transmembrane helix</keyword>
<keyword evidence="7" id="KW-0813">Transport</keyword>
<keyword evidence="7" id="KW-0653">Protein transport</keyword>
<dbReference type="Pfam" id="PF02472">
    <property type="entry name" value="ExbD"/>
    <property type="match status" value="1"/>
</dbReference>
<name>A0A517MDF1_9BACT</name>
<keyword evidence="9" id="KW-1185">Reference proteome</keyword>
<evidence type="ECO:0000313" key="9">
    <source>
        <dbReference type="Proteomes" id="UP000320672"/>
    </source>
</evidence>
<accession>A0A517MDF1</accession>
<evidence type="ECO:0000256" key="1">
    <source>
        <dbReference type="ARBA" id="ARBA00004162"/>
    </source>
</evidence>
<keyword evidence="3" id="KW-1003">Cell membrane</keyword>
<evidence type="ECO:0000256" key="5">
    <source>
        <dbReference type="ARBA" id="ARBA00022989"/>
    </source>
</evidence>
<gene>
    <name evidence="8" type="ORF">FF011L_16750</name>
</gene>
<dbReference type="GO" id="GO:0022857">
    <property type="term" value="F:transmembrane transporter activity"/>
    <property type="evidence" value="ECO:0007669"/>
    <property type="project" value="InterPro"/>
</dbReference>
<comment type="subcellular location">
    <subcellularLocation>
        <location evidence="1">Cell membrane</location>
        <topology evidence="1">Single-pass membrane protein</topology>
    </subcellularLocation>
    <subcellularLocation>
        <location evidence="7">Cell membrane</location>
        <topology evidence="7">Single-pass type II membrane protein</topology>
    </subcellularLocation>
</comment>
<reference evidence="8 9" key="1">
    <citation type="submission" date="2019-02" db="EMBL/GenBank/DDBJ databases">
        <title>Deep-cultivation of Planctomycetes and their phenomic and genomic characterization uncovers novel biology.</title>
        <authorList>
            <person name="Wiegand S."/>
            <person name="Jogler M."/>
            <person name="Boedeker C."/>
            <person name="Pinto D."/>
            <person name="Vollmers J."/>
            <person name="Rivas-Marin E."/>
            <person name="Kohn T."/>
            <person name="Peeters S.H."/>
            <person name="Heuer A."/>
            <person name="Rast P."/>
            <person name="Oberbeckmann S."/>
            <person name="Bunk B."/>
            <person name="Jeske O."/>
            <person name="Meyerdierks A."/>
            <person name="Storesund J.E."/>
            <person name="Kallscheuer N."/>
            <person name="Luecker S."/>
            <person name="Lage O.M."/>
            <person name="Pohl T."/>
            <person name="Merkel B.J."/>
            <person name="Hornburger P."/>
            <person name="Mueller R.-W."/>
            <person name="Bruemmer F."/>
            <person name="Labrenz M."/>
            <person name="Spormann A.M."/>
            <person name="Op den Camp H."/>
            <person name="Overmann J."/>
            <person name="Amann R."/>
            <person name="Jetten M.S.M."/>
            <person name="Mascher T."/>
            <person name="Medema M.H."/>
            <person name="Devos D.P."/>
            <person name="Kaster A.-K."/>
            <person name="Ovreas L."/>
            <person name="Rohde M."/>
            <person name="Galperin M.Y."/>
            <person name="Jogler C."/>
        </authorList>
    </citation>
    <scope>NUCLEOTIDE SEQUENCE [LARGE SCALE GENOMIC DNA]</scope>
    <source>
        <strain evidence="8 9">FF011L</strain>
    </source>
</reference>
<dbReference type="GO" id="GO:0005886">
    <property type="term" value="C:plasma membrane"/>
    <property type="evidence" value="ECO:0007669"/>
    <property type="project" value="UniProtKB-SubCell"/>
</dbReference>
<sequence length="146" mass="15893">MRVATARRHSGLELRMTPMIDVVFLLLVFFLWTSSFNEPEFDLPSSVAAEQTAAAEARGQQTNQPEAFDEIIILVSPPDSPNPLQLNGQPVQSLQILRDQLAEIAGLSADPSVIVDPTETTEIGRAVAVYDIARSAGFKKVLFAAK</sequence>
<dbReference type="PANTHER" id="PTHR30558">
    <property type="entry name" value="EXBD MEMBRANE COMPONENT OF PMF-DRIVEN MACROMOLECULE IMPORT SYSTEM"/>
    <property type="match status" value="1"/>
</dbReference>
<dbReference type="Proteomes" id="UP000320672">
    <property type="component" value="Chromosome"/>
</dbReference>
<dbReference type="InterPro" id="IPR003400">
    <property type="entry name" value="ExbD"/>
</dbReference>
<keyword evidence="6" id="KW-0472">Membrane</keyword>
<evidence type="ECO:0000256" key="3">
    <source>
        <dbReference type="ARBA" id="ARBA00022475"/>
    </source>
</evidence>
<keyword evidence="4 7" id="KW-0812">Transmembrane</keyword>
<dbReference type="PANTHER" id="PTHR30558:SF3">
    <property type="entry name" value="BIOPOLYMER TRANSPORT PROTEIN EXBD-RELATED"/>
    <property type="match status" value="1"/>
</dbReference>
<dbReference type="GO" id="GO:0015031">
    <property type="term" value="P:protein transport"/>
    <property type="evidence" value="ECO:0007669"/>
    <property type="project" value="UniProtKB-KW"/>
</dbReference>
<organism evidence="8 9">
    <name type="scientific">Roseimaritima multifibrata</name>
    <dbReference type="NCBI Taxonomy" id="1930274"/>
    <lineage>
        <taxon>Bacteria</taxon>
        <taxon>Pseudomonadati</taxon>
        <taxon>Planctomycetota</taxon>
        <taxon>Planctomycetia</taxon>
        <taxon>Pirellulales</taxon>
        <taxon>Pirellulaceae</taxon>
        <taxon>Roseimaritima</taxon>
    </lineage>
</organism>
<dbReference type="KEGG" id="rml:FF011L_16750"/>
<evidence type="ECO:0000313" key="8">
    <source>
        <dbReference type="EMBL" id="QDS92920.1"/>
    </source>
</evidence>